<dbReference type="PROSITE" id="PS51085">
    <property type="entry name" value="2FE2S_FER_2"/>
    <property type="match status" value="1"/>
</dbReference>
<accession>A0A2T0TFV7</accession>
<evidence type="ECO:0000256" key="4">
    <source>
        <dbReference type="ARBA" id="ARBA00022723"/>
    </source>
</evidence>
<comment type="similarity">
    <text evidence="1">Belongs to the 2Fe2S plant-type ferredoxin family.</text>
</comment>
<dbReference type="OrthoDB" id="9796486at2"/>
<dbReference type="PANTHER" id="PTHR43112">
    <property type="entry name" value="FERREDOXIN"/>
    <property type="match status" value="1"/>
</dbReference>
<dbReference type="CDD" id="cd00207">
    <property type="entry name" value="fer2"/>
    <property type="match status" value="1"/>
</dbReference>
<reference evidence="10 11" key="1">
    <citation type="submission" date="2018-03" db="EMBL/GenBank/DDBJ databases">
        <title>Genomic Encyclopedia of Archaeal and Bacterial Type Strains, Phase II (KMG-II): from individual species to whole genera.</title>
        <authorList>
            <person name="Goeker M."/>
        </authorList>
    </citation>
    <scope>NUCLEOTIDE SEQUENCE [LARGE SCALE GENOMIC DNA]</scope>
    <source>
        <strain evidence="10 11">DSM 44720</strain>
    </source>
</reference>
<evidence type="ECO:0000313" key="11">
    <source>
        <dbReference type="Proteomes" id="UP000239494"/>
    </source>
</evidence>
<dbReference type="InterPro" id="IPR012675">
    <property type="entry name" value="Beta-grasp_dom_sf"/>
</dbReference>
<name>A0A2T0TFV7_9PSEU</name>
<organism evidence="10 11">
    <name type="scientific">Umezawaea tangerina</name>
    <dbReference type="NCBI Taxonomy" id="84725"/>
    <lineage>
        <taxon>Bacteria</taxon>
        <taxon>Bacillati</taxon>
        <taxon>Actinomycetota</taxon>
        <taxon>Actinomycetes</taxon>
        <taxon>Pseudonocardiales</taxon>
        <taxon>Pseudonocardiaceae</taxon>
        <taxon>Umezawaea</taxon>
    </lineage>
</organism>
<dbReference type="RefSeq" id="WP_106186160.1">
    <property type="nucleotide sequence ID" value="NZ_PVTF01000002.1"/>
</dbReference>
<keyword evidence="7" id="KW-0411">Iron-sulfur</keyword>
<dbReference type="InterPro" id="IPR001041">
    <property type="entry name" value="2Fe-2S_ferredoxin-type"/>
</dbReference>
<keyword evidence="11" id="KW-1185">Reference proteome</keyword>
<dbReference type="GO" id="GO:0046872">
    <property type="term" value="F:metal ion binding"/>
    <property type="evidence" value="ECO:0007669"/>
    <property type="project" value="UniProtKB-KW"/>
</dbReference>
<dbReference type="InterPro" id="IPR006058">
    <property type="entry name" value="2Fe2S_fd_BS"/>
</dbReference>
<keyword evidence="2" id="KW-0813">Transport</keyword>
<keyword evidence="6" id="KW-0408">Iron</keyword>
<evidence type="ECO:0000256" key="7">
    <source>
        <dbReference type="ARBA" id="ARBA00023014"/>
    </source>
</evidence>
<evidence type="ECO:0000256" key="5">
    <source>
        <dbReference type="ARBA" id="ARBA00022982"/>
    </source>
</evidence>
<evidence type="ECO:0000256" key="6">
    <source>
        <dbReference type="ARBA" id="ARBA00023004"/>
    </source>
</evidence>
<evidence type="ECO:0000313" key="10">
    <source>
        <dbReference type="EMBL" id="PRY44544.1"/>
    </source>
</evidence>
<dbReference type="SUPFAM" id="SSF54292">
    <property type="entry name" value="2Fe-2S ferredoxin-like"/>
    <property type="match status" value="1"/>
</dbReference>
<protein>
    <submittedName>
        <fullName evidence="10">CDP-4-dehydro-6-deoxyglucose reductase</fullName>
    </submittedName>
</protein>
<dbReference type="PANTHER" id="PTHR43112:SF3">
    <property type="entry name" value="FERREDOXIN-2, CHLOROPLASTIC"/>
    <property type="match status" value="1"/>
</dbReference>
<dbReference type="GO" id="GO:0051537">
    <property type="term" value="F:2 iron, 2 sulfur cluster binding"/>
    <property type="evidence" value="ECO:0007669"/>
    <property type="project" value="UniProtKB-KW"/>
</dbReference>
<feature type="domain" description="2Fe-2S ferredoxin-type" evidence="9">
    <location>
        <begin position="2"/>
        <end position="93"/>
    </location>
</feature>
<evidence type="ECO:0000256" key="8">
    <source>
        <dbReference type="ARBA" id="ARBA00034078"/>
    </source>
</evidence>
<dbReference type="EMBL" id="PVTF01000002">
    <property type="protein sequence ID" value="PRY44544.1"/>
    <property type="molecule type" value="Genomic_DNA"/>
</dbReference>
<keyword evidence="3" id="KW-0001">2Fe-2S</keyword>
<evidence type="ECO:0000256" key="2">
    <source>
        <dbReference type="ARBA" id="ARBA00022448"/>
    </source>
</evidence>
<comment type="cofactor">
    <cofactor evidence="8">
        <name>[2Fe-2S] cluster</name>
        <dbReference type="ChEBI" id="CHEBI:190135"/>
    </cofactor>
</comment>
<dbReference type="AlphaFoldDB" id="A0A2T0TFV7"/>
<dbReference type="Proteomes" id="UP000239494">
    <property type="component" value="Unassembled WGS sequence"/>
</dbReference>
<keyword evidence="4" id="KW-0479">Metal-binding</keyword>
<gene>
    <name evidence="10" type="ORF">CLV43_102109</name>
</gene>
<evidence type="ECO:0000256" key="1">
    <source>
        <dbReference type="ARBA" id="ARBA00007874"/>
    </source>
</evidence>
<dbReference type="Gene3D" id="3.10.20.30">
    <property type="match status" value="1"/>
</dbReference>
<keyword evidence="5" id="KW-0249">Electron transport</keyword>
<proteinExistence type="inferred from homology"/>
<sequence length="117" mass="12650">MPRVTVVPHDVRVQARPGESVVDALRRAGWRSRYRCRRGGCGVCKVPLVEGRVDYPQPVAESVLAAAERDSGLCLPCRAVPVTDVVVDLGAEPLRAVLASTALPRTGFSRTTEQEGR</sequence>
<evidence type="ECO:0000259" key="9">
    <source>
        <dbReference type="PROSITE" id="PS51085"/>
    </source>
</evidence>
<dbReference type="PROSITE" id="PS00197">
    <property type="entry name" value="2FE2S_FER_1"/>
    <property type="match status" value="1"/>
</dbReference>
<dbReference type="Pfam" id="PF00111">
    <property type="entry name" value="Fer2"/>
    <property type="match status" value="1"/>
</dbReference>
<dbReference type="InterPro" id="IPR036010">
    <property type="entry name" value="2Fe-2S_ferredoxin-like_sf"/>
</dbReference>
<comment type="caution">
    <text evidence="10">The sequence shown here is derived from an EMBL/GenBank/DDBJ whole genome shotgun (WGS) entry which is preliminary data.</text>
</comment>
<evidence type="ECO:0000256" key="3">
    <source>
        <dbReference type="ARBA" id="ARBA00022714"/>
    </source>
</evidence>